<evidence type="ECO:0000256" key="1">
    <source>
        <dbReference type="SAM" id="MobiDB-lite"/>
    </source>
</evidence>
<feature type="compositionally biased region" description="Polar residues" evidence="1">
    <location>
        <begin position="287"/>
        <end position="308"/>
    </location>
</feature>
<feature type="compositionally biased region" description="Pro residues" evidence="1">
    <location>
        <begin position="351"/>
        <end position="360"/>
    </location>
</feature>
<dbReference type="AlphaFoldDB" id="E9SCI1"/>
<feature type="domain" description="MobA/VirD2-like nuclease" evidence="2">
    <location>
        <begin position="19"/>
        <end position="156"/>
    </location>
</feature>
<feature type="compositionally biased region" description="Basic and acidic residues" evidence="1">
    <location>
        <begin position="309"/>
        <end position="318"/>
    </location>
</feature>
<keyword evidence="4" id="KW-1185">Reference proteome</keyword>
<dbReference type="Gene3D" id="3.30.930.30">
    <property type="match status" value="1"/>
</dbReference>
<feature type="region of interest" description="Disordered" evidence="1">
    <location>
        <begin position="533"/>
        <end position="562"/>
    </location>
</feature>
<feature type="region of interest" description="Disordered" evidence="1">
    <location>
        <begin position="270"/>
        <end position="318"/>
    </location>
</feature>
<accession>E9SCI1</accession>
<dbReference type="Pfam" id="PF03432">
    <property type="entry name" value="Relaxase"/>
    <property type="match status" value="1"/>
</dbReference>
<evidence type="ECO:0000313" key="4">
    <source>
        <dbReference type="Proteomes" id="UP000004259"/>
    </source>
</evidence>
<name>E9SCI1_RUMAL</name>
<feature type="region of interest" description="Disordered" evidence="1">
    <location>
        <begin position="339"/>
        <end position="372"/>
    </location>
</feature>
<proteinExistence type="predicted"/>
<evidence type="ECO:0000313" key="3">
    <source>
        <dbReference type="EMBL" id="EGC03053.1"/>
    </source>
</evidence>
<reference evidence="3 4" key="1">
    <citation type="submission" date="2011-02" db="EMBL/GenBank/DDBJ databases">
        <authorList>
            <person name="Nelson K.E."/>
            <person name="Sutton G."/>
            <person name="Torralba M."/>
            <person name="Durkin S."/>
            <person name="Harkins D."/>
            <person name="Montgomery R."/>
            <person name="Ziemer C."/>
            <person name="Klaassens E."/>
            <person name="Ocuiv P."/>
            <person name="Morrison M."/>
        </authorList>
    </citation>
    <scope>NUCLEOTIDE SEQUENCE [LARGE SCALE GENOMIC DNA]</scope>
    <source>
        <strain evidence="3 4">8</strain>
    </source>
</reference>
<feature type="compositionally biased region" description="Basic and acidic residues" evidence="1">
    <location>
        <begin position="539"/>
        <end position="562"/>
    </location>
</feature>
<dbReference type="OrthoDB" id="9763513at2"/>
<comment type="caution">
    <text evidence="3">The sequence shown here is derived from an EMBL/GenBank/DDBJ whole genome shotgun (WGS) entry which is preliminary data.</text>
</comment>
<sequence length="562" mass="64078">MAYTSIHTIRATVSAAIAYITNGDKTVNGIYVNSYACRSDSAGASEDFRAVRGTGTGRTQILAYHMIQSFAPSEVTPEQAMQIGEELCDRYLKGDYQYVIAVHNDKDHLHCHIIFNNTNLYNGLSFTTEHNQGRKSERAWAELREISDEICKEHGLSLIDPKGKGVSYLELLKQEEGKSWKEKLHVRIAEVMLYSRDFADFLKNCTSAGIEYVYTPKNKYKLKFKLSGDGQQRFTRAETLGEGFTVESITEQIAEIQEKLLAANVTPDMLIEPPKPVVPKTEPKPTQAVTAPTTPKQSAEPENTTETSETAKRKAAAEQVEKFFAARRARRQAQLDMLNASASKPAEPKPEPSAPTPQPTPTESKAPEKKEDVWAEIRGMRDCDKMIADLEAGGITSLDDLKGFFWNFKHPDDHTDELAKLRAKIEPIDKLIAMMEQHSQNYDIYKEYQERSAFTQKSFRKKNAAAIDAFEEADKYIAEHIKPYYIKGKMPKQNDLQAKSTKLKEKYNALLPEHNAFVTKRDTAHKYTRQVRNYLQNKEQQERNRQYQERKRSQQKKKDTLE</sequence>
<dbReference type="STRING" id="246199.CUS_5894"/>
<dbReference type="eggNOG" id="COG3843">
    <property type="taxonomic scope" value="Bacteria"/>
</dbReference>
<evidence type="ECO:0000259" key="2">
    <source>
        <dbReference type="Pfam" id="PF03432"/>
    </source>
</evidence>
<dbReference type="InterPro" id="IPR005094">
    <property type="entry name" value="Endonuclease_MobA/VirD2"/>
</dbReference>
<organism evidence="3 4">
    <name type="scientific">Ruminococcus albus 8</name>
    <dbReference type="NCBI Taxonomy" id="246199"/>
    <lineage>
        <taxon>Bacteria</taxon>
        <taxon>Bacillati</taxon>
        <taxon>Bacillota</taxon>
        <taxon>Clostridia</taxon>
        <taxon>Eubacteriales</taxon>
        <taxon>Oscillospiraceae</taxon>
        <taxon>Ruminococcus</taxon>
    </lineage>
</organism>
<protein>
    <submittedName>
        <fullName evidence="3">Relaxase/mobilization nuclease domain protein</fullName>
    </submittedName>
</protein>
<dbReference type="Proteomes" id="UP000004259">
    <property type="component" value="Unassembled WGS sequence"/>
</dbReference>
<gene>
    <name evidence="3" type="ORF">CUS_5894</name>
</gene>
<dbReference type="EMBL" id="ADKM02000080">
    <property type="protein sequence ID" value="EGC03053.1"/>
    <property type="molecule type" value="Genomic_DNA"/>
</dbReference>